<dbReference type="eggNOG" id="COG0778">
    <property type="taxonomic scope" value="Bacteria"/>
</dbReference>
<organism evidence="2 3">
    <name type="scientific">Streptacidiphilus jiangxiensis</name>
    <dbReference type="NCBI Taxonomy" id="235985"/>
    <lineage>
        <taxon>Bacteria</taxon>
        <taxon>Bacillati</taxon>
        <taxon>Actinomycetota</taxon>
        <taxon>Actinomycetes</taxon>
        <taxon>Kitasatosporales</taxon>
        <taxon>Streptomycetaceae</taxon>
        <taxon>Streptacidiphilus</taxon>
    </lineage>
</organism>
<dbReference type="STRING" id="235985.SAMN05414137_102410"/>
<protein>
    <recommendedName>
        <fullName evidence="1">DUF1918 domain-containing protein</fullName>
    </recommendedName>
</protein>
<dbReference type="Proteomes" id="UP000183015">
    <property type="component" value="Unassembled WGS sequence"/>
</dbReference>
<dbReference type="OrthoDB" id="4828144at2"/>
<evidence type="ECO:0000313" key="2">
    <source>
        <dbReference type="EMBL" id="SEK55121.1"/>
    </source>
</evidence>
<dbReference type="InterPro" id="IPR015035">
    <property type="entry name" value="DUF1918"/>
</dbReference>
<evidence type="ECO:0000259" key="1">
    <source>
        <dbReference type="Pfam" id="PF08940"/>
    </source>
</evidence>
<gene>
    <name evidence="2" type="ORF">SAMN05414137_102410</name>
</gene>
<accession>A0A1H7HXW5</accession>
<proteinExistence type="predicted"/>
<dbReference type="Pfam" id="PF08940">
    <property type="entry name" value="DUF1918"/>
    <property type="match status" value="1"/>
</dbReference>
<dbReference type="Gene3D" id="2.30.30.440">
    <property type="entry name" value="Domain of unknown function DUF1918"/>
    <property type="match status" value="1"/>
</dbReference>
<dbReference type="SUPFAM" id="SSF50118">
    <property type="entry name" value="Cell growth inhibitor/plasmid maintenance toxic component"/>
    <property type="match status" value="1"/>
</dbReference>
<reference evidence="3" key="1">
    <citation type="submission" date="2016-10" db="EMBL/GenBank/DDBJ databases">
        <authorList>
            <person name="Varghese N."/>
        </authorList>
    </citation>
    <scope>NUCLEOTIDE SEQUENCE [LARGE SCALE GENOMIC DNA]</scope>
    <source>
        <strain evidence="3">DSM 45096 / BCRC 16803 / CGMCC 4.1857 / CIP 109030 / JCM 12277 / KCTC 19219 / NBRC 100920 / 33214</strain>
    </source>
</reference>
<feature type="domain" description="DUF1918" evidence="1">
    <location>
        <begin position="1"/>
        <end position="57"/>
    </location>
</feature>
<dbReference type="EMBL" id="FOAZ01000002">
    <property type="protein sequence ID" value="SEK55121.1"/>
    <property type="molecule type" value="Genomic_DNA"/>
</dbReference>
<evidence type="ECO:0000313" key="3">
    <source>
        <dbReference type="Proteomes" id="UP000183015"/>
    </source>
</evidence>
<dbReference type="AlphaFoldDB" id="A0A1H7HXW5"/>
<sequence>MQAVVGDHVVVEGTRPGTMRRDGEIVALHHPDGTPPYDVRWDQTDQVTIFFPGPDTHLVHPQAGAGPR</sequence>
<name>A0A1H7HXW5_STRJI</name>
<keyword evidence="3" id="KW-1185">Reference proteome</keyword>